<feature type="transmembrane region" description="Helical" evidence="8">
    <location>
        <begin position="33"/>
        <end position="53"/>
    </location>
</feature>
<dbReference type="STRING" id="35622.SAMN04489764_1398"/>
<feature type="transmembrane region" description="Helical" evidence="8">
    <location>
        <begin position="60"/>
        <end position="80"/>
    </location>
</feature>
<sequence length="85" mass="8909">MTIVVIASGVLLAVAALLTLIRLVIGPTVLDRAVAFDVLLAIIVIALGVEAVYNRHTSSLPILLVLSIVGFVSTIAIVRFTEGKN</sequence>
<comment type="subcellular location">
    <subcellularLocation>
        <location evidence="1">Cell membrane</location>
        <topology evidence="1">Multi-pass membrane protein</topology>
    </subcellularLocation>
</comment>
<proteinExistence type="inferred from homology"/>
<evidence type="ECO:0000256" key="4">
    <source>
        <dbReference type="ARBA" id="ARBA00022475"/>
    </source>
</evidence>
<dbReference type="Pfam" id="PF04066">
    <property type="entry name" value="MrpF_PhaF"/>
    <property type="match status" value="1"/>
</dbReference>
<organism evidence="9 10">
    <name type="scientific">Thermostaphylospora chromogena</name>
    <dbReference type="NCBI Taxonomy" id="35622"/>
    <lineage>
        <taxon>Bacteria</taxon>
        <taxon>Bacillati</taxon>
        <taxon>Actinomycetota</taxon>
        <taxon>Actinomycetes</taxon>
        <taxon>Streptosporangiales</taxon>
        <taxon>Thermomonosporaceae</taxon>
        <taxon>Thermostaphylospora</taxon>
    </lineage>
</organism>
<evidence type="ECO:0000256" key="3">
    <source>
        <dbReference type="ARBA" id="ARBA00022448"/>
    </source>
</evidence>
<dbReference type="EMBL" id="FNKK01000002">
    <property type="protein sequence ID" value="SDQ61636.1"/>
    <property type="molecule type" value="Genomic_DNA"/>
</dbReference>
<dbReference type="GO" id="GO:0005886">
    <property type="term" value="C:plasma membrane"/>
    <property type="evidence" value="ECO:0007669"/>
    <property type="project" value="UniProtKB-SubCell"/>
</dbReference>
<reference evidence="9 10" key="1">
    <citation type="submission" date="2016-10" db="EMBL/GenBank/DDBJ databases">
        <authorList>
            <person name="de Groot N.N."/>
        </authorList>
    </citation>
    <scope>NUCLEOTIDE SEQUENCE [LARGE SCALE GENOMIC DNA]</scope>
    <source>
        <strain evidence="9 10">DSM 43794</strain>
    </source>
</reference>
<keyword evidence="7 8" id="KW-0472">Membrane</keyword>
<dbReference type="InterPro" id="IPR007208">
    <property type="entry name" value="MrpF/PhaF-like"/>
</dbReference>
<evidence type="ECO:0000256" key="6">
    <source>
        <dbReference type="ARBA" id="ARBA00022989"/>
    </source>
</evidence>
<evidence type="ECO:0000256" key="1">
    <source>
        <dbReference type="ARBA" id="ARBA00004651"/>
    </source>
</evidence>
<gene>
    <name evidence="9" type="ORF">SAMN04489764_1398</name>
</gene>
<evidence type="ECO:0000313" key="10">
    <source>
        <dbReference type="Proteomes" id="UP000217103"/>
    </source>
</evidence>
<evidence type="ECO:0000256" key="7">
    <source>
        <dbReference type="ARBA" id="ARBA00023136"/>
    </source>
</evidence>
<dbReference type="GO" id="GO:0015385">
    <property type="term" value="F:sodium:proton antiporter activity"/>
    <property type="evidence" value="ECO:0007669"/>
    <property type="project" value="TreeGrafter"/>
</dbReference>
<evidence type="ECO:0000256" key="5">
    <source>
        <dbReference type="ARBA" id="ARBA00022692"/>
    </source>
</evidence>
<dbReference type="PANTHER" id="PTHR34702:SF1">
    <property type="entry name" value="NA(+)_H(+) ANTIPORTER SUBUNIT F"/>
    <property type="match status" value="1"/>
</dbReference>
<evidence type="ECO:0000313" key="9">
    <source>
        <dbReference type="EMBL" id="SDQ61636.1"/>
    </source>
</evidence>
<evidence type="ECO:0000256" key="8">
    <source>
        <dbReference type="SAM" id="Phobius"/>
    </source>
</evidence>
<keyword evidence="10" id="KW-1185">Reference proteome</keyword>
<comment type="similarity">
    <text evidence="2">Belongs to the CPA3 antiporters (TC 2.A.63) subunit F family.</text>
</comment>
<name>A0A1H1CD90_9ACTN</name>
<keyword evidence="4" id="KW-1003">Cell membrane</keyword>
<protein>
    <submittedName>
        <fullName evidence="9">Multisubunit sodium/proton antiporter, MrpF subunit</fullName>
    </submittedName>
</protein>
<dbReference type="Proteomes" id="UP000217103">
    <property type="component" value="Unassembled WGS sequence"/>
</dbReference>
<dbReference type="RefSeq" id="WP_093258294.1">
    <property type="nucleotide sequence ID" value="NZ_FNKK01000002.1"/>
</dbReference>
<dbReference type="OrthoDB" id="3733837at2"/>
<keyword evidence="3" id="KW-0813">Transport</keyword>
<accession>A0A1H1CD90</accession>
<dbReference type="AlphaFoldDB" id="A0A1H1CD90"/>
<dbReference type="PANTHER" id="PTHR34702">
    <property type="entry name" value="NA(+)/H(+) ANTIPORTER SUBUNIT F1"/>
    <property type="match status" value="1"/>
</dbReference>
<keyword evidence="5 8" id="KW-0812">Transmembrane</keyword>
<keyword evidence="6 8" id="KW-1133">Transmembrane helix</keyword>
<evidence type="ECO:0000256" key="2">
    <source>
        <dbReference type="ARBA" id="ARBA00009212"/>
    </source>
</evidence>